<dbReference type="InterPro" id="IPR036388">
    <property type="entry name" value="WH-like_DNA-bd_sf"/>
</dbReference>
<keyword evidence="3" id="KW-0804">Transcription</keyword>
<evidence type="ECO:0000256" key="2">
    <source>
        <dbReference type="ARBA" id="ARBA00023125"/>
    </source>
</evidence>
<dbReference type="Pfam" id="PF00392">
    <property type="entry name" value="GntR"/>
    <property type="match status" value="1"/>
</dbReference>
<dbReference type="KEGG" id="bhz:ACR54_03622"/>
<evidence type="ECO:0000256" key="3">
    <source>
        <dbReference type="ARBA" id="ARBA00023163"/>
    </source>
</evidence>
<dbReference type="Gene3D" id="1.10.10.10">
    <property type="entry name" value="Winged helix-like DNA-binding domain superfamily/Winged helix DNA-binding domain"/>
    <property type="match status" value="1"/>
</dbReference>
<dbReference type="Pfam" id="PF07729">
    <property type="entry name" value="FCD"/>
    <property type="match status" value="1"/>
</dbReference>
<dbReference type="EMBL" id="CP024172">
    <property type="protein sequence ID" value="AZW17645.1"/>
    <property type="molecule type" value="Genomic_DNA"/>
</dbReference>
<feature type="domain" description="HTH gntR-type" evidence="4">
    <location>
        <begin position="17"/>
        <end position="85"/>
    </location>
</feature>
<gene>
    <name evidence="5" type="ORF">CS347_13155</name>
</gene>
<dbReference type="RefSeq" id="WP_029581331.1">
    <property type="nucleotide sequence ID" value="NZ_CP012076.1"/>
</dbReference>
<dbReference type="GO" id="GO:0003700">
    <property type="term" value="F:DNA-binding transcription factor activity"/>
    <property type="evidence" value="ECO:0007669"/>
    <property type="project" value="InterPro"/>
</dbReference>
<dbReference type="SMART" id="SM00895">
    <property type="entry name" value="FCD"/>
    <property type="match status" value="1"/>
</dbReference>
<proteinExistence type="predicted"/>
<dbReference type="GeneID" id="92995019"/>
<dbReference type="SMART" id="SM00345">
    <property type="entry name" value="HTH_GNTR"/>
    <property type="match status" value="1"/>
</dbReference>
<name>A0AAN1RXH8_9BORD</name>
<dbReference type="InterPro" id="IPR008920">
    <property type="entry name" value="TF_FadR/GntR_C"/>
</dbReference>
<dbReference type="InterPro" id="IPR000524">
    <property type="entry name" value="Tscrpt_reg_HTH_GntR"/>
</dbReference>
<dbReference type="GO" id="GO:0003677">
    <property type="term" value="F:DNA binding"/>
    <property type="evidence" value="ECO:0007669"/>
    <property type="project" value="UniProtKB-KW"/>
</dbReference>
<dbReference type="AlphaFoldDB" id="A0AAN1RXH8"/>
<dbReference type="PROSITE" id="PS50949">
    <property type="entry name" value="HTH_GNTR"/>
    <property type="match status" value="1"/>
</dbReference>
<dbReference type="Proteomes" id="UP000282741">
    <property type="component" value="Chromosome"/>
</dbReference>
<dbReference type="Gene3D" id="1.20.120.530">
    <property type="entry name" value="GntR ligand-binding domain-like"/>
    <property type="match status" value="1"/>
</dbReference>
<evidence type="ECO:0000256" key="1">
    <source>
        <dbReference type="ARBA" id="ARBA00023015"/>
    </source>
</evidence>
<dbReference type="InterPro" id="IPR011711">
    <property type="entry name" value="GntR_C"/>
</dbReference>
<protein>
    <submittedName>
        <fullName evidence="5">FadR family transcriptional regulator</fullName>
    </submittedName>
</protein>
<organism evidence="5 6">
    <name type="scientific">Bordetella hinzii</name>
    <dbReference type="NCBI Taxonomy" id="103855"/>
    <lineage>
        <taxon>Bacteria</taxon>
        <taxon>Pseudomonadati</taxon>
        <taxon>Pseudomonadota</taxon>
        <taxon>Betaproteobacteria</taxon>
        <taxon>Burkholderiales</taxon>
        <taxon>Alcaligenaceae</taxon>
        <taxon>Bordetella</taxon>
    </lineage>
</organism>
<dbReference type="SUPFAM" id="SSF48008">
    <property type="entry name" value="GntR ligand-binding domain-like"/>
    <property type="match status" value="1"/>
</dbReference>
<accession>A0AAN1RXH8</accession>
<evidence type="ECO:0000259" key="4">
    <source>
        <dbReference type="PROSITE" id="PS50949"/>
    </source>
</evidence>
<dbReference type="SUPFAM" id="SSF46785">
    <property type="entry name" value="Winged helix' DNA-binding domain"/>
    <property type="match status" value="1"/>
</dbReference>
<evidence type="ECO:0000313" key="6">
    <source>
        <dbReference type="Proteomes" id="UP000282741"/>
    </source>
</evidence>
<dbReference type="PRINTS" id="PR00035">
    <property type="entry name" value="HTHGNTR"/>
</dbReference>
<sequence length="249" mass="27530">MATSASDALFGSLNRPENLADEIAQQIRQKILSQAFEPGQRLPTEFELAQRFGVSRNVVREAIARLKLSGYVETRRGVGSFVAAGGQANFEILPEDLLRAEALEQIYQLRVEIEAGAAALAAQHRSEAQLEALRAALAQVDAAREDWRQGADRALDFHMAVCQASNNPYFVRLLSLFGRAIGDAVRTLRYGSTGTERIAQVEQEHHRIFDAIAARDSEGARAAMREHLSNGMLRRQAQLRTRSDGHQHG</sequence>
<evidence type="ECO:0000313" key="5">
    <source>
        <dbReference type="EMBL" id="AZW17645.1"/>
    </source>
</evidence>
<dbReference type="PANTHER" id="PTHR43537:SF5">
    <property type="entry name" value="UXU OPERON TRANSCRIPTIONAL REGULATOR"/>
    <property type="match status" value="1"/>
</dbReference>
<reference evidence="6" key="1">
    <citation type="submission" date="2017-10" db="EMBL/GenBank/DDBJ databases">
        <title>Whole genome sequencing of various Bordetella species.</title>
        <authorList>
            <person name="Weigand M.R."/>
            <person name="Loparev V."/>
            <person name="Peng Y."/>
            <person name="Bowden K.E."/>
            <person name="Tondella M.L."/>
            <person name="Williams M.M."/>
        </authorList>
    </citation>
    <scope>NUCLEOTIDE SEQUENCE [LARGE SCALE GENOMIC DNA]</scope>
    <source>
        <strain evidence="6">H720</strain>
    </source>
</reference>
<dbReference type="InterPro" id="IPR036390">
    <property type="entry name" value="WH_DNA-bd_sf"/>
</dbReference>
<dbReference type="PANTHER" id="PTHR43537">
    <property type="entry name" value="TRANSCRIPTIONAL REGULATOR, GNTR FAMILY"/>
    <property type="match status" value="1"/>
</dbReference>
<dbReference type="CDD" id="cd07377">
    <property type="entry name" value="WHTH_GntR"/>
    <property type="match status" value="1"/>
</dbReference>
<keyword evidence="2" id="KW-0238">DNA-binding</keyword>
<keyword evidence="1" id="KW-0805">Transcription regulation</keyword>